<sequence length="373" mass="42956">MVDIDYYEILEVDRNATFDEIKKAYRKLALKYHPDRNPDNKEAEEKFKLINEAYQVLSDEEKRALYDRYGKSGLENQGFQGFDNTSYEDIMDFFESVFGQTFGGGFGQRRKQEEKYPLDLAIEVEISFEEALFGTKKEISYRYKVPCEECKGTGAKGGILTTCPECHGRGQIYYRQGFMTFSQTCPRCHGTGESAQEKCPKCAGRGYAINEETITIEIPEGIDNENRIRVQAKGNLSPSGLRGDLYINVYVKEDEHFVRYNDDIYMEVPVFFTQAALGETITIPTPRGERELQLHVGTKDKEQFIFKGEGFKNIHTGRKGNLIAQVKLIFPKKLTDEQKELLHKLQDSFGVESKPHEEKFSSIFEKVKSWFKK</sequence>
<evidence type="ECO:0000256" key="1">
    <source>
        <dbReference type="ARBA" id="ARBA00022490"/>
    </source>
</evidence>
<dbReference type="GO" id="GO:0042026">
    <property type="term" value="P:protein refolding"/>
    <property type="evidence" value="ECO:0007669"/>
    <property type="project" value="TreeGrafter"/>
</dbReference>
<evidence type="ECO:0000256" key="6">
    <source>
        <dbReference type="ARBA" id="ARBA00022833"/>
    </source>
</evidence>
<evidence type="ECO:0000313" key="16">
    <source>
        <dbReference type="EMBL" id="SMC09354.1"/>
    </source>
</evidence>
<evidence type="ECO:0000256" key="5">
    <source>
        <dbReference type="ARBA" id="ARBA00022771"/>
    </source>
</evidence>
<dbReference type="AlphaFoldDB" id="A0A1W1WST2"/>
<dbReference type="Gene3D" id="2.10.230.10">
    <property type="entry name" value="Heat shock protein DnaJ, cysteine-rich domain"/>
    <property type="match status" value="1"/>
</dbReference>
<dbReference type="PROSITE" id="PS51188">
    <property type="entry name" value="ZF_CR"/>
    <property type="match status" value="1"/>
</dbReference>
<feature type="binding site" evidence="12">
    <location>
        <position position="163"/>
    </location>
    <ligand>
        <name>Zn(2+)</name>
        <dbReference type="ChEBI" id="CHEBI:29105"/>
        <label>2</label>
    </ligand>
</feature>
<feature type="domain" description="J" evidence="14">
    <location>
        <begin position="5"/>
        <end position="70"/>
    </location>
</feature>
<dbReference type="PRINTS" id="PR00625">
    <property type="entry name" value="JDOMAIN"/>
</dbReference>
<keyword evidence="5 12" id="KW-0863">Zinc-finger</keyword>
<keyword evidence="8 12" id="KW-0143">Chaperone</keyword>
<dbReference type="GO" id="GO:0009408">
    <property type="term" value="P:response to heat"/>
    <property type="evidence" value="ECO:0007669"/>
    <property type="project" value="InterPro"/>
</dbReference>
<dbReference type="RefSeq" id="WP_084275587.1">
    <property type="nucleotide sequence ID" value="NZ_AP026671.1"/>
</dbReference>
<gene>
    <name evidence="12" type="primary">dnaJ</name>
    <name evidence="16" type="ORF">SAMN05660197_1161</name>
</gene>
<comment type="cofactor">
    <cofactor evidence="12">
        <name>Zn(2+)</name>
        <dbReference type="ChEBI" id="CHEBI:29105"/>
    </cofactor>
    <text evidence="12">Binds 2 Zn(2+) ions per monomer.</text>
</comment>
<dbReference type="FunFam" id="2.10.230.10:FF:000002">
    <property type="entry name" value="Molecular chaperone DnaJ"/>
    <property type="match status" value="1"/>
</dbReference>
<dbReference type="HAMAP" id="MF_01152">
    <property type="entry name" value="DnaJ"/>
    <property type="match status" value="1"/>
</dbReference>
<dbReference type="InterPro" id="IPR002939">
    <property type="entry name" value="DnaJ_C"/>
</dbReference>
<dbReference type="PROSITE" id="PS50076">
    <property type="entry name" value="DNAJ_2"/>
    <property type="match status" value="1"/>
</dbReference>
<dbReference type="CDD" id="cd06257">
    <property type="entry name" value="DnaJ"/>
    <property type="match status" value="1"/>
</dbReference>
<dbReference type="InterPro" id="IPR001623">
    <property type="entry name" value="DnaJ_domain"/>
</dbReference>
<dbReference type="GO" id="GO:0051082">
    <property type="term" value="F:unfolded protein binding"/>
    <property type="evidence" value="ECO:0007669"/>
    <property type="project" value="UniProtKB-UniRule"/>
</dbReference>
<comment type="function">
    <text evidence="9 12">Participates actively in the response to hyperosmotic and heat shock by preventing the aggregation of stress-denatured proteins and by disaggregating proteins, also in an autonomous, DnaK-independent fashion. Unfolded proteins bind initially to DnaJ; upon interaction with the DnaJ-bound protein, DnaK hydrolyzes its bound ATP, resulting in the formation of a stable complex. GrpE releases ADP from DnaK; ATP binding to DnaK triggers the release of the substrate protein, thus completing the reaction cycle. Several rounds of ATP-dependent interactions between DnaJ, DnaK and GrpE are required for fully efficient folding. Also involved, together with DnaK and GrpE, in the DNA replication of plasmids through activation of initiation proteins.</text>
</comment>
<comment type="domain">
    <text evidence="12">The J domain is necessary and sufficient to stimulate DnaK ATPase activity. Zinc center 1 plays an important role in the autonomous, DnaK-independent chaperone activity of DnaJ. Zinc center 2 is essential for interaction with DnaK and for DnaJ activity.</text>
</comment>
<dbReference type="InterPro" id="IPR001305">
    <property type="entry name" value="HSP_DnaJ_Cys-rich_dom"/>
</dbReference>
<feature type="repeat" description="CXXCXGXG motif" evidence="12">
    <location>
        <begin position="163"/>
        <end position="170"/>
    </location>
</feature>
<dbReference type="EMBL" id="FWWZ01000001">
    <property type="protein sequence ID" value="SMC09354.1"/>
    <property type="molecule type" value="Genomic_DNA"/>
</dbReference>
<dbReference type="InterPro" id="IPR012724">
    <property type="entry name" value="DnaJ"/>
</dbReference>
<evidence type="ECO:0000256" key="10">
    <source>
        <dbReference type="ARBA" id="ARBA00061004"/>
    </source>
</evidence>
<evidence type="ECO:0000256" key="2">
    <source>
        <dbReference type="ARBA" id="ARBA00022705"/>
    </source>
</evidence>
<dbReference type="PANTHER" id="PTHR43096">
    <property type="entry name" value="DNAJ HOMOLOG 1, MITOCHONDRIAL-RELATED"/>
    <property type="match status" value="1"/>
</dbReference>
<evidence type="ECO:0000256" key="11">
    <source>
        <dbReference type="ARBA" id="ARBA00067609"/>
    </source>
</evidence>
<feature type="binding site" evidence="12">
    <location>
        <position position="199"/>
    </location>
    <ligand>
        <name>Zn(2+)</name>
        <dbReference type="ChEBI" id="CHEBI:29105"/>
        <label>1</label>
    </ligand>
</feature>
<feature type="binding site" evidence="12">
    <location>
        <position position="166"/>
    </location>
    <ligand>
        <name>Zn(2+)</name>
        <dbReference type="ChEBI" id="CHEBI:29105"/>
        <label>2</label>
    </ligand>
</feature>
<feature type="binding site" evidence="12">
    <location>
        <position position="150"/>
    </location>
    <ligand>
        <name>Zn(2+)</name>
        <dbReference type="ChEBI" id="CHEBI:29105"/>
        <label>1</label>
    </ligand>
</feature>
<evidence type="ECO:0000256" key="3">
    <source>
        <dbReference type="ARBA" id="ARBA00022723"/>
    </source>
</evidence>
<evidence type="ECO:0000256" key="9">
    <source>
        <dbReference type="ARBA" id="ARBA00053423"/>
    </source>
</evidence>
<dbReference type="GO" id="GO:0005737">
    <property type="term" value="C:cytoplasm"/>
    <property type="evidence" value="ECO:0007669"/>
    <property type="project" value="UniProtKB-SubCell"/>
</dbReference>
<dbReference type="CDD" id="cd10719">
    <property type="entry name" value="DnaJ_zf"/>
    <property type="match status" value="1"/>
</dbReference>
<feature type="repeat" description="CXXCXGXG motif" evidence="12">
    <location>
        <begin position="199"/>
        <end position="206"/>
    </location>
</feature>
<keyword evidence="2 12" id="KW-0235">DNA replication</keyword>
<comment type="similarity">
    <text evidence="10 12">Belongs to the DnaJ family.</text>
</comment>
<accession>A0A1W1WST2</accession>
<feature type="binding site" evidence="12">
    <location>
        <position position="185"/>
    </location>
    <ligand>
        <name>Zn(2+)</name>
        <dbReference type="ChEBI" id="CHEBI:29105"/>
        <label>2</label>
    </ligand>
</feature>
<dbReference type="InterPro" id="IPR036410">
    <property type="entry name" value="HSP_DnaJ_Cys-rich_dom_sf"/>
</dbReference>
<evidence type="ECO:0000256" key="8">
    <source>
        <dbReference type="ARBA" id="ARBA00023186"/>
    </source>
</evidence>
<evidence type="ECO:0000256" key="4">
    <source>
        <dbReference type="ARBA" id="ARBA00022737"/>
    </source>
</evidence>
<dbReference type="InterPro" id="IPR018253">
    <property type="entry name" value="DnaJ_domain_CS"/>
</dbReference>
<dbReference type="STRING" id="1069081.SAMN05660197_1161"/>
<feature type="repeat" description="CXXCXGXG motif" evidence="12">
    <location>
        <begin position="185"/>
        <end position="192"/>
    </location>
</feature>
<dbReference type="FunFam" id="1.10.287.110:FF:000034">
    <property type="entry name" value="Chaperone protein DnaJ"/>
    <property type="match status" value="1"/>
</dbReference>
<comment type="subcellular location">
    <subcellularLocation>
        <location evidence="12">Cytoplasm</location>
    </subcellularLocation>
</comment>
<keyword evidence="1 12" id="KW-0963">Cytoplasm</keyword>
<keyword evidence="6 12" id="KW-0862">Zinc</keyword>
<dbReference type="GO" id="GO:0005524">
    <property type="term" value="F:ATP binding"/>
    <property type="evidence" value="ECO:0007669"/>
    <property type="project" value="InterPro"/>
</dbReference>
<dbReference type="OrthoDB" id="9779889at2"/>
<dbReference type="NCBIfam" id="NF008035">
    <property type="entry name" value="PRK10767.1"/>
    <property type="match status" value="1"/>
</dbReference>
<evidence type="ECO:0000313" key="17">
    <source>
        <dbReference type="Proteomes" id="UP000192602"/>
    </source>
</evidence>
<dbReference type="Pfam" id="PF00226">
    <property type="entry name" value="DnaJ"/>
    <property type="match status" value="1"/>
</dbReference>
<dbReference type="NCBIfam" id="TIGR02349">
    <property type="entry name" value="DnaJ_bact"/>
    <property type="match status" value="1"/>
</dbReference>
<dbReference type="GO" id="GO:0006260">
    <property type="term" value="P:DNA replication"/>
    <property type="evidence" value="ECO:0007669"/>
    <property type="project" value="UniProtKB-KW"/>
</dbReference>
<keyword evidence="17" id="KW-1185">Reference proteome</keyword>
<dbReference type="InterPro" id="IPR008971">
    <property type="entry name" value="HSP40/DnaJ_pept-bd"/>
</dbReference>
<feature type="binding site" evidence="12">
    <location>
        <position position="202"/>
    </location>
    <ligand>
        <name>Zn(2+)</name>
        <dbReference type="ChEBI" id="CHEBI:29105"/>
        <label>1</label>
    </ligand>
</feature>
<dbReference type="SUPFAM" id="SSF57938">
    <property type="entry name" value="DnaJ/Hsp40 cysteine-rich domain"/>
    <property type="match status" value="1"/>
</dbReference>
<dbReference type="Pfam" id="PF00684">
    <property type="entry name" value="DnaJ_CXXCXGXG"/>
    <property type="match status" value="1"/>
</dbReference>
<feature type="binding site" evidence="12">
    <location>
        <position position="188"/>
    </location>
    <ligand>
        <name>Zn(2+)</name>
        <dbReference type="ChEBI" id="CHEBI:29105"/>
        <label>2</label>
    </ligand>
</feature>
<dbReference type="SUPFAM" id="SSF46565">
    <property type="entry name" value="Chaperone J-domain"/>
    <property type="match status" value="1"/>
</dbReference>
<name>A0A1W1WST2_9BACT</name>
<keyword evidence="7 12" id="KW-0346">Stress response</keyword>
<dbReference type="Pfam" id="PF01556">
    <property type="entry name" value="DnaJ_C"/>
    <property type="match status" value="1"/>
</dbReference>
<dbReference type="SMART" id="SM00271">
    <property type="entry name" value="DnaJ"/>
    <property type="match status" value="1"/>
</dbReference>
<evidence type="ECO:0000259" key="14">
    <source>
        <dbReference type="PROSITE" id="PS50076"/>
    </source>
</evidence>
<dbReference type="Gene3D" id="1.10.287.110">
    <property type="entry name" value="DnaJ domain"/>
    <property type="match status" value="1"/>
</dbReference>
<evidence type="ECO:0000256" key="13">
    <source>
        <dbReference type="PROSITE-ProRule" id="PRU00546"/>
    </source>
</evidence>
<protein>
    <recommendedName>
        <fullName evidence="11 12">Chaperone protein DnaJ</fullName>
    </recommendedName>
</protein>
<dbReference type="PANTHER" id="PTHR43096:SF48">
    <property type="entry name" value="CHAPERONE PROTEIN DNAJ"/>
    <property type="match status" value="1"/>
</dbReference>
<feature type="domain" description="CR-type" evidence="15">
    <location>
        <begin position="134"/>
        <end position="211"/>
    </location>
</feature>
<dbReference type="CDD" id="cd10747">
    <property type="entry name" value="DnaJ_C"/>
    <property type="match status" value="1"/>
</dbReference>
<comment type="subunit">
    <text evidence="12">Homodimer.</text>
</comment>
<dbReference type="PROSITE" id="PS00636">
    <property type="entry name" value="DNAJ_1"/>
    <property type="match status" value="1"/>
</dbReference>
<reference evidence="17" key="1">
    <citation type="submission" date="2017-04" db="EMBL/GenBank/DDBJ databases">
        <authorList>
            <person name="Varghese N."/>
            <person name="Submissions S."/>
        </authorList>
    </citation>
    <scope>NUCLEOTIDE SEQUENCE [LARGE SCALE GENOMIC DNA]</scope>
    <source>
        <strain evidence="17">DSM 16512</strain>
    </source>
</reference>
<evidence type="ECO:0000256" key="7">
    <source>
        <dbReference type="ARBA" id="ARBA00023016"/>
    </source>
</evidence>
<dbReference type="Proteomes" id="UP000192602">
    <property type="component" value="Unassembled WGS sequence"/>
</dbReference>
<dbReference type="GO" id="GO:0008270">
    <property type="term" value="F:zinc ion binding"/>
    <property type="evidence" value="ECO:0007669"/>
    <property type="project" value="UniProtKB-UniRule"/>
</dbReference>
<dbReference type="Gene3D" id="2.60.260.20">
    <property type="entry name" value="Urease metallochaperone UreE, N-terminal domain"/>
    <property type="match status" value="2"/>
</dbReference>
<evidence type="ECO:0000256" key="12">
    <source>
        <dbReference type="HAMAP-Rule" id="MF_01152"/>
    </source>
</evidence>
<dbReference type="InterPro" id="IPR036869">
    <property type="entry name" value="J_dom_sf"/>
</dbReference>
<dbReference type="FunFam" id="2.60.260.20:FF:000013">
    <property type="entry name" value="DnaJ subfamily B member 11"/>
    <property type="match status" value="1"/>
</dbReference>
<keyword evidence="3 12" id="KW-0479">Metal-binding</keyword>
<keyword evidence="4 12" id="KW-0677">Repeat</keyword>
<evidence type="ECO:0000259" key="15">
    <source>
        <dbReference type="PROSITE" id="PS51188"/>
    </source>
</evidence>
<feature type="binding site" evidence="12">
    <location>
        <position position="147"/>
    </location>
    <ligand>
        <name>Zn(2+)</name>
        <dbReference type="ChEBI" id="CHEBI:29105"/>
        <label>1</label>
    </ligand>
</feature>
<dbReference type="SUPFAM" id="SSF49493">
    <property type="entry name" value="HSP40/DnaJ peptide-binding domain"/>
    <property type="match status" value="2"/>
</dbReference>
<feature type="zinc finger region" description="CR-type" evidence="13">
    <location>
        <begin position="134"/>
        <end position="211"/>
    </location>
</feature>
<dbReference type="GO" id="GO:0031072">
    <property type="term" value="F:heat shock protein binding"/>
    <property type="evidence" value="ECO:0007669"/>
    <property type="project" value="InterPro"/>
</dbReference>
<organism evidence="16 17">
    <name type="scientific">Nitratiruptor tergarcus DSM 16512</name>
    <dbReference type="NCBI Taxonomy" id="1069081"/>
    <lineage>
        <taxon>Bacteria</taxon>
        <taxon>Pseudomonadati</taxon>
        <taxon>Campylobacterota</taxon>
        <taxon>Epsilonproteobacteria</taxon>
        <taxon>Nautiliales</taxon>
        <taxon>Nitratiruptoraceae</taxon>
        <taxon>Nitratiruptor</taxon>
    </lineage>
</organism>
<feature type="repeat" description="CXXCXGXG motif" evidence="12">
    <location>
        <begin position="147"/>
        <end position="154"/>
    </location>
</feature>
<proteinExistence type="inferred from homology"/>